<evidence type="ECO:0000313" key="9">
    <source>
        <dbReference type="EMBL" id="KAK0179872.1"/>
    </source>
</evidence>
<proteinExistence type="inferred from homology"/>
<evidence type="ECO:0000256" key="8">
    <source>
        <dbReference type="ARBA" id="ARBA00023310"/>
    </source>
</evidence>
<comment type="caution">
    <text evidence="9">The sequence shown here is derived from an EMBL/GenBank/DDBJ whole genome shotgun (WGS) entry which is preliminary data.</text>
</comment>
<dbReference type="AlphaFoldDB" id="A0AA39G1N3"/>
<dbReference type="InterPro" id="IPR000131">
    <property type="entry name" value="ATP_synth_F1_gsu"/>
</dbReference>
<dbReference type="Pfam" id="PF00231">
    <property type="entry name" value="ATP-synt"/>
    <property type="match status" value="1"/>
</dbReference>
<evidence type="ECO:0000256" key="4">
    <source>
        <dbReference type="ARBA" id="ARBA00022781"/>
    </source>
</evidence>
<protein>
    <submittedName>
        <fullName evidence="9">Uncharacterized protein</fullName>
    </submittedName>
</protein>
<reference evidence="9" key="1">
    <citation type="journal article" date="2023" name="bioRxiv">
        <title>Scaffold-level genome assemblies of two parasitoid biocontrol wasps reveal the parthenogenesis mechanism and an associated novel virus.</title>
        <authorList>
            <person name="Inwood S."/>
            <person name="Skelly J."/>
            <person name="Guhlin J."/>
            <person name="Harrop T."/>
            <person name="Goldson S."/>
            <person name="Dearden P."/>
        </authorList>
    </citation>
    <scope>NUCLEOTIDE SEQUENCE</scope>
    <source>
        <strain evidence="9">Lincoln</strain>
        <tissue evidence="9">Whole body</tissue>
    </source>
</reference>
<comment type="similarity">
    <text evidence="2">Belongs to the ATPase gamma chain family.</text>
</comment>
<name>A0AA39G1N3_MICHY</name>
<evidence type="ECO:0000256" key="1">
    <source>
        <dbReference type="ARBA" id="ARBA00004170"/>
    </source>
</evidence>
<dbReference type="Gene3D" id="1.10.287.80">
    <property type="entry name" value="ATP synthase, gamma subunit, helix hairpin domain"/>
    <property type="match status" value="1"/>
</dbReference>
<evidence type="ECO:0000313" key="10">
    <source>
        <dbReference type="Proteomes" id="UP001168972"/>
    </source>
</evidence>
<dbReference type="GO" id="GO:0045259">
    <property type="term" value="C:proton-transporting ATP synthase complex"/>
    <property type="evidence" value="ECO:0007669"/>
    <property type="project" value="UniProtKB-KW"/>
</dbReference>
<evidence type="ECO:0000256" key="6">
    <source>
        <dbReference type="ARBA" id="ARBA00023136"/>
    </source>
</evidence>
<keyword evidence="8" id="KW-0066">ATP synthesis</keyword>
<dbReference type="EMBL" id="JAQQBR010000003">
    <property type="protein sequence ID" value="KAK0179872.1"/>
    <property type="molecule type" value="Genomic_DNA"/>
</dbReference>
<keyword evidence="6" id="KW-0472">Membrane</keyword>
<evidence type="ECO:0000256" key="3">
    <source>
        <dbReference type="ARBA" id="ARBA00022448"/>
    </source>
</evidence>
<dbReference type="PANTHER" id="PTHR11693:SF22">
    <property type="entry name" value="ATP SYNTHASE SUBUNIT GAMMA, MITOCHONDRIAL"/>
    <property type="match status" value="1"/>
</dbReference>
<dbReference type="SUPFAM" id="SSF52943">
    <property type="entry name" value="ATP synthase (F1-ATPase), gamma subunit"/>
    <property type="match status" value="1"/>
</dbReference>
<keyword evidence="4" id="KW-0375">Hydrogen ion transport</keyword>
<sequence>MSGDRGLCVAVHSGIAKAVSGNLENKKQDISDNVKLICVGEKNCAILSRIFLDKILWVSSEIGKKSPTFSDVSLVAWKIIKSIDEHVELSARMIAMDGATKNATEMIKNFTLKYNRTKQAVIIKELIEIISEESAT</sequence>
<accession>A0AA39G1N3</accession>
<dbReference type="GO" id="GO:0046933">
    <property type="term" value="F:proton-transporting ATP synthase activity, rotational mechanism"/>
    <property type="evidence" value="ECO:0007669"/>
    <property type="project" value="InterPro"/>
</dbReference>
<keyword evidence="3" id="KW-0813">Transport</keyword>
<keyword evidence="5" id="KW-0406">Ion transport</keyword>
<evidence type="ECO:0000256" key="2">
    <source>
        <dbReference type="ARBA" id="ARBA00007681"/>
    </source>
</evidence>
<dbReference type="Proteomes" id="UP001168972">
    <property type="component" value="Unassembled WGS sequence"/>
</dbReference>
<evidence type="ECO:0000256" key="5">
    <source>
        <dbReference type="ARBA" id="ARBA00023065"/>
    </source>
</evidence>
<dbReference type="PRINTS" id="PR00126">
    <property type="entry name" value="ATPASEGAMMA"/>
</dbReference>
<keyword evidence="10" id="KW-1185">Reference proteome</keyword>
<dbReference type="PANTHER" id="PTHR11693">
    <property type="entry name" value="ATP SYNTHASE GAMMA CHAIN"/>
    <property type="match status" value="1"/>
</dbReference>
<organism evidence="9 10">
    <name type="scientific">Microctonus hyperodae</name>
    <name type="common">Parasitoid wasp</name>
    <dbReference type="NCBI Taxonomy" id="165561"/>
    <lineage>
        <taxon>Eukaryota</taxon>
        <taxon>Metazoa</taxon>
        <taxon>Ecdysozoa</taxon>
        <taxon>Arthropoda</taxon>
        <taxon>Hexapoda</taxon>
        <taxon>Insecta</taxon>
        <taxon>Pterygota</taxon>
        <taxon>Neoptera</taxon>
        <taxon>Endopterygota</taxon>
        <taxon>Hymenoptera</taxon>
        <taxon>Apocrita</taxon>
        <taxon>Ichneumonoidea</taxon>
        <taxon>Braconidae</taxon>
        <taxon>Euphorinae</taxon>
        <taxon>Microctonus</taxon>
    </lineage>
</organism>
<keyword evidence="7" id="KW-0139">CF(1)</keyword>
<reference evidence="9" key="2">
    <citation type="submission" date="2023-03" db="EMBL/GenBank/DDBJ databases">
        <authorList>
            <person name="Inwood S.N."/>
            <person name="Skelly J.G."/>
            <person name="Guhlin J."/>
            <person name="Harrop T.W.R."/>
            <person name="Goldson S.G."/>
            <person name="Dearden P.K."/>
        </authorList>
    </citation>
    <scope>NUCLEOTIDE SEQUENCE</scope>
    <source>
        <strain evidence="9">Lincoln</strain>
        <tissue evidence="9">Whole body</tissue>
    </source>
</reference>
<dbReference type="InterPro" id="IPR035968">
    <property type="entry name" value="ATP_synth_F1_ATPase_gsu"/>
</dbReference>
<comment type="subcellular location">
    <subcellularLocation>
        <location evidence="1">Membrane</location>
        <topology evidence="1">Peripheral membrane protein</topology>
    </subcellularLocation>
</comment>
<evidence type="ECO:0000256" key="7">
    <source>
        <dbReference type="ARBA" id="ARBA00023196"/>
    </source>
</evidence>
<gene>
    <name evidence="9" type="ORF">PV327_005583</name>
</gene>